<feature type="region of interest" description="Disordered" evidence="1">
    <location>
        <begin position="182"/>
        <end position="292"/>
    </location>
</feature>
<evidence type="ECO:0000313" key="3">
    <source>
        <dbReference type="Proteomes" id="UP000288429"/>
    </source>
</evidence>
<feature type="compositionally biased region" description="Basic residues" evidence="1">
    <location>
        <begin position="200"/>
        <end position="209"/>
    </location>
</feature>
<accession>A0A428U6S3</accession>
<sequence length="539" mass="57448">MSSSGHRKSISSSSSASASSSRRGKKSQQAWTHTHHVPTAEQVSLNGRKKDRNLISWTRPRMSDKLLQVLVYECNRAKIKLPWDQAAHRLNPGSSGSSIIQWLGRNRNELIAEGHLVPPPLSPRADRTVRGVMRADLDGDDTTTTREVLFTEPLYHPDFSLDDAPVTKDPFTSRMEEAIGAPEAHTFPAAQAPVTPTPVSRRRRRRHHAAQSSVALSESSPTSLPSPEAFDPSSPPATVESNESQSPGLYLSEPADDDFPDLPDLPDLPANDDDESLSAFFDEPETDPVTNDAANFSDEHTPEYQVVFTSPITADTAAFMIEPVESDSESDTEDFDGYPLVQLDEREPEESSVSEEEPVPVAVAASVAAAAAAAAIAFPFSDNSVQNVAGPGSVAPFGAPAFGPGVPFDAEAIAASLPPPPPFDVNDITDWSWFPAASAEAAEEINQTDLFAGLDIPRDILGMGTGVAGFAAGGQGYGFGLTYQSPVAGSVGVDDVFWGAGGQGQPAFSQSLKRVRGEGEGEEESPSAKRGCPGWYIPQ</sequence>
<keyword evidence="3" id="KW-1185">Reference proteome</keyword>
<feature type="compositionally biased region" description="Low complexity" evidence="1">
    <location>
        <begin position="10"/>
        <end position="21"/>
    </location>
</feature>
<feature type="compositionally biased region" description="Acidic residues" evidence="1">
    <location>
        <begin position="270"/>
        <end position="286"/>
    </location>
</feature>
<dbReference type="AlphaFoldDB" id="A0A428U6S3"/>
<feature type="region of interest" description="Disordered" evidence="1">
    <location>
        <begin position="1"/>
        <end position="47"/>
    </location>
</feature>
<feature type="region of interest" description="Disordered" evidence="1">
    <location>
        <begin position="503"/>
        <end position="539"/>
    </location>
</feature>
<comment type="caution">
    <text evidence="2">The sequence shown here is derived from an EMBL/GenBank/DDBJ whole genome shotgun (WGS) entry which is preliminary data.</text>
</comment>
<dbReference type="EMBL" id="NIZV01000091">
    <property type="protein sequence ID" value="RSM09965.1"/>
    <property type="molecule type" value="Genomic_DNA"/>
</dbReference>
<reference evidence="2 3" key="1">
    <citation type="submission" date="2017-06" db="EMBL/GenBank/DDBJ databases">
        <title>Cmopartive genomic analysis of Ambrosia Fusariam Clade fungi.</title>
        <authorList>
            <person name="Stajich J.E."/>
            <person name="Carrillo J."/>
            <person name="Kijimoto T."/>
            <person name="Eskalen A."/>
            <person name="O'Donnell K."/>
            <person name="Kasson M."/>
        </authorList>
    </citation>
    <scope>NUCLEOTIDE SEQUENCE [LARGE SCALE GENOMIC DNA]</scope>
    <source>
        <strain evidence="2 3">NRRL 20438</strain>
    </source>
</reference>
<evidence type="ECO:0000313" key="2">
    <source>
        <dbReference type="EMBL" id="RSM09965.1"/>
    </source>
</evidence>
<gene>
    <name evidence="2" type="ORF">CDV31_007483</name>
</gene>
<protein>
    <submittedName>
        <fullName evidence="2">Uncharacterized protein</fullName>
    </submittedName>
</protein>
<dbReference type="Proteomes" id="UP000288429">
    <property type="component" value="Unassembled WGS sequence"/>
</dbReference>
<feature type="compositionally biased region" description="Low complexity" evidence="1">
    <location>
        <begin position="188"/>
        <end position="199"/>
    </location>
</feature>
<organism evidence="2 3">
    <name type="scientific">Fusarium ambrosium</name>
    <dbReference type="NCBI Taxonomy" id="131363"/>
    <lineage>
        <taxon>Eukaryota</taxon>
        <taxon>Fungi</taxon>
        <taxon>Dikarya</taxon>
        <taxon>Ascomycota</taxon>
        <taxon>Pezizomycotina</taxon>
        <taxon>Sordariomycetes</taxon>
        <taxon>Hypocreomycetidae</taxon>
        <taxon>Hypocreales</taxon>
        <taxon>Nectriaceae</taxon>
        <taxon>Fusarium</taxon>
        <taxon>Fusarium solani species complex</taxon>
    </lineage>
</organism>
<feature type="compositionally biased region" description="Low complexity" evidence="1">
    <location>
        <begin position="216"/>
        <end position="228"/>
    </location>
</feature>
<name>A0A428U6S3_9HYPO</name>
<evidence type="ECO:0000256" key="1">
    <source>
        <dbReference type="SAM" id="MobiDB-lite"/>
    </source>
</evidence>
<proteinExistence type="predicted"/>